<proteinExistence type="predicted"/>
<evidence type="ECO:0000256" key="1">
    <source>
        <dbReference type="SAM" id="MobiDB-lite"/>
    </source>
</evidence>
<dbReference type="EMBL" id="CH916367">
    <property type="protein sequence ID" value="EDW01707.1"/>
    <property type="molecule type" value="Genomic_DNA"/>
</dbReference>
<dbReference type="Proteomes" id="UP000001070">
    <property type="component" value="Unassembled WGS sequence"/>
</dbReference>
<dbReference type="HOGENOM" id="CLU_861286_0_0_1"/>
<organism evidence="4">
    <name type="scientific">Drosophila grimshawi</name>
    <name type="common">Hawaiian fruit fly</name>
    <name type="synonym">Idiomyia grimshawi</name>
    <dbReference type="NCBI Taxonomy" id="7222"/>
    <lineage>
        <taxon>Eukaryota</taxon>
        <taxon>Metazoa</taxon>
        <taxon>Ecdysozoa</taxon>
        <taxon>Arthropoda</taxon>
        <taxon>Hexapoda</taxon>
        <taxon>Insecta</taxon>
        <taxon>Pterygota</taxon>
        <taxon>Neoptera</taxon>
        <taxon>Endopterygota</taxon>
        <taxon>Diptera</taxon>
        <taxon>Brachycera</taxon>
        <taxon>Muscomorpha</taxon>
        <taxon>Ephydroidea</taxon>
        <taxon>Drosophilidae</taxon>
        <taxon>Drosophila</taxon>
        <taxon>Hawaiian Drosophila</taxon>
    </lineage>
</organism>
<dbReference type="PhylomeDB" id="B4J501"/>
<feature type="compositionally biased region" description="Basic residues" evidence="1">
    <location>
        <begin position="30"/>
        <end position="40"/>
    </location>
</feature>
<keyword evidence="2" id="KW-1133">Transmembrane helix</keyword>
<name>B4J501_DROGR</name>
<feature type="transmembrane region" description="Helical" evidence="2">
    <location>
        <begin position="135"/>
        <end position="158"/>
    </location>
</feature>
<keyword evidence="2" id="KW-0472">Membrane</keyword>
<evidence type="ECO:0000256" key="2">
    <source>
        <dbReference type="SAM" id="Phobius"/>
    </source>
</evidence>
<sequence>MYFTVPVPADVHELGFSCRHLSFALHNQHRVRQRPGRTGHTHAEHSAQGPGAVEDRVLPGLPALHGQCQPPIACECQHGSAKELPASTIPGATSSATRSVPKVSSNPNTLTHFVILTYPRFCLLPLQAPDPNQTLMSAATCALGLVFAVGLLASMMYVRARKQLRQDLLHTSFTTAGYGRHQNVFIRFDPLGRPPSATGSYATIASLNKYPVETKKSCSIFDRFRSSPTPTPYATALLPMGDQTGETIYSKPESVCPSRISYYTSSQETQLPGVVLAFVWPQLFTPTISVCLDFNFILIMATVSSHLTEEQKDEEEQQWST</sequence>
<dbReference type="eggNOG" id="KOG1024">
    <property type="taxonomic scope" value="Eukaryota"/>
</dbReference>
<feature type="region of interest" description="Disordered" evidence="1">
    <location>
        <begin position="30"/>
        <end position="55"/>
    </location>
</feature>
<keyword evidence="4" id="KW-1185">Reference proteome</keyword>
<dbReference type="AlphaFoldDB" id="B4J501"/>
<evidence type="ECO:0000313" key="3">
    <source>
        <dbReference type="EMBL" id="EDW01707.1"/>
    </source>
</evidence>
<keyword evidence="2" id="KW-0812">Transmembrane</keyword>
<reference evidence="3 4" key="1">
    <citation type="journal article" date="2007" name="Nature">
        <title>Evolution of genes and genomes on the Drosophila phylogeny.</title>
        <authorList>
            <consortium name="Drosophila 12 Genomes Consortium"/>
            <person name="Clark A.G."/>
            <person name="Eisen M.B."/>
            <person name="Smith D.R."/>
            <person name="Bergman C.M."/>
            <person name="Oliver B."/>
            <person name="Markow T.A."/>
            <person name="Kaufman T.C."/>
            <person name="Kellis M."/>
            <person name="Gelbart W."/>
            <person name="Iyer V.N."/>
            <person name="Pollard D.A."/>
            <person name="Sackton T.B."/>
            <person name="Larracuente A.M."/>
            <person name="Singh N.D."/>
            <person name="Abad J.P."/>
            <person name="Abt D.N."/>
            <person name="Adryan B."/>
            <person name="Aguade M."/>
            <person name="Akashi H."/>
            <person name="Anderson W.W."/>
            <person name="Aquadro C.F."/>
            <person name="Ardell D.H."/>
            <person name="Arguello R."/>
            <person name="Artieri C.G."/>
            <person name="Barbash D.A."/>
            <person name="Barker D."/>
            <person name="Barsanti P."/>
            <person name="Batterham P."/>
            <person name="Batzoglou S."/>
            <person name="Begun D."/>
            <person name="Bhutkar A."/>
            <person name="Blanco E."/>
            <person name="Bosak S.A."/>
            <person name="Bradley R.K."/>
            <person name="Brand A.D."/>
            <person name="Brent M.R."/>
            <person name="Brooks A.N."/>
            <person name="Brown R.H."/>
            <person name="Butlin R.K."/>
            <person name="Caggese C."/>
            <person name="Calvi B.R."/>
            <person name="Bernardo de Carvalho A."/>
            <person name="Caspi A."/>
            <person name="Castrezana S."/>
            <person name="Celniker S.E."/>
            <person name="Chang J.L."/>
            <person name="Chapple C."/>
            <person name="Chatterji S."/>
            <person name="Chinwalla A."/>
            <person name="Civetta A."/>
            <person name="Clifton S.W."/>
            <person name="Comeron J.M."/>
            <person name="Costello J.C."/>
            <person name="Coyne J.A."/>
            <person name="Daub J."/>
            <person name="David R.G."/>
            <person name="Delcher A.L."/>
            <person name="Delehaunty K."/>
            <person name="Do C.B."/>
            <person name="Ebling H."/>
            <person name="Edwards K."/>
            <person name="Eickbush T."/>
            <person name="Evans J.D."/>
            <person name="Filipski A."/>
            <person name="Findeiss S."/>
            <person name="Freyhult E."/>
            <person name="Fulton L."/>
            <person name="Fulton R."/>
            <person name="Garcia A.C."/>
            <person name="Gardiner A."/>
            <person name="Garfield D.A."/>
            <person name="Garvin B.E."/>
            <person name="Gibson G."/>
            <person name="Gilbert D."/>
            <person name="Gnerre S."/>
            <person name="Godfrey J."/>
            <person name="Good R."/>
            <person name="Gotea V."/>
            <person name="Gravely B."/>
            <person name="Greenberg A.J."/>
            <person name="Griffiths-Jones S."/>
            <person name="Gross S."/>
            <person name="Guigo R."/>
            <person name="Gustafson E.A."/>
            <person name="Haerty W."/>
            <person name="Hahn M.W."/>
            <person name="Halligan D.L."/>
            <person name="Halpern A.L."/>
            <person name="Halter G.M."/>
            <person name="Han M.V."/>
            <person name="Heger A."/>
            <person name="Hillier L."/>
            <person name="Hinrichs A.S."/>
            <person name="Holmes I."/>
            <person name="Hoskins R.A."/>
            <person name="Hubisz M.J."/>
            <person name="Hultmark D."/>
            <person name="Huntley M.A."/>
            <person name="Jaffe D.B."/>
            <person name="Jagadeeshan S."/>
            <person name="Jeck W.R."/>
            <person name="Johnson J."/>
            <person name="Jones C.D."/>
            <person name="Jordan W.C."/>
            <person name="Karpen G.H."/>
            <person name="Kataoka E."/>
            <person name="Keightley P.D."/>
            <person name="Kheradpour P."/>
            <person name="Kirkness E.F."/>
            <person name="Koerich L.B."/>
            <person name="Kristiansen K."/>
            <person name="Kudrna D."/>
            <person name="Kulathinal R.J."/>
            <person name="Kumar S."/>
            <person name="Kwok R."/>
            <person name="Lander E."/>
            <person name="Langley C.H."/>
            <person name="Lapoint R."/>
            <person name="Lazzaro B.P."/>
            <person name="Lee S.J."/>
            <person name="Levesque L."/>
            <person name="Li R."/>
            <person name="Lin C.F."/>
            <person name="Lin M.F."/>
            <person name="Lindblad-Toh K."/>
            <person name="Llopart A."/>
            <person name="Long M."/>
            <person name="Low L."/>
            <person name="Lozovsky E."/>
            <person name="Lu J."/>
            <person name="Luo M."/>
            <person name="Machado C.A."/>
            <person name="Makalowski W."/>
            <person name="Marzo M."/>
            <person name="Matsuda M."/>
            <person name="Matzkin L."/>
            <person name="McAllister B."/>
            <person name="McBride C.S."/>
            <person name="McKernan B."/>
            <person name="McKernan K."/>
            <person name="Mendez-Lago M."/>
            <person name="Minx P."/>
            <person name="Mollenhauer M.U."/>
            <person name="Montooth K."/>
            <person name="Mount S.M."/>
            <person name="Mu X."/>
            <person name="Myers E."/>
            <person name="Negre B."/>
            <person name="Newfeld S."/>
            <person name="Nielsen R."/>
            <person name="Noor M.A."/>
            <person name="O'Grady P."/>
            <person name="Pachter L."/>
            <person name="Papaceit M."/>
            <person name="Parisi M.J."/>
            <person name="Parisi M."/>
            <person name="Parts L."/>
            <person name="Pedersen J.S."/>
            <person name="Pesole G."/>
            <person name="Phillippy A.M."/>
            <person name="Ponting C.P."/>
            <person name="Pop M."/>
            <person name="Porcelli D."/>
            <person name="Powell J.R."/>
            <person name="Prohaska S."/>
            <person name="Pruitt K."/>
            <person name="Puig M."/>
            <person name="Quesneville H."/>
            <person name="Ram K.R."/>
            <person name="Rand D."/>
            <person name="Rasmussen M.D."/>
            <person name="Reed L.K."/>
            <person name="Reenan R."/>
            <person name="Reily A."/>
            <person name="Remington K.A."/>
            <person name="Rieger T.T."/>
            <person name="Ritchie M.G."/>
            <person name="Robin C."/>
            <person name="Rogers Y.H."/>
            <person name="Rohde C."/>
            <person name="Rozas J."/>
            <person name="Rubenfield M.J."/>
            <person name="Ruiz A."/>
            <person name="Russo S."/>
            <person name="Salzberg S.L."/>
            <person name="Sanchez-Gracia A."/>
            <person name="Saranga D.J."/>
            <person name="Sato H."/>
            <person name="Schaeffer S.W."/>
            <person name="Schatz M.C."/>
            <person name="Schlenke T."/>
            <person name="Schwartz R."/>
            <person name="Segarra C."/>
            <person name="Singh R.S."/>
            <person name="Sirot L."/>
            <person name="Sirota M."/>
            <person name="Sisneros N.B."/>
            <person name="Smith C.D."/>
            <person name="Smith T.F."/>
            <person name="Spieth J."/>
            <person name="Stage D.E."/>
            <person name="Stark A."/>
            <person name="Stephan W."/>
            <person name="Strausberg R.L."/>
            <person name="Strempel S."/>
            <person name="Sturgill D."/>
            <person name="Sutton G."/>
            <person name="Sutton G.G."/>
            <person name="Tao W."/>
            <person name="Teichmann S."/>
            <person name="Tobari Y.N."/>
            <person name="Tomimura Y."/>
            <person name="Tsolas J.M."/>
            <person name="Valente V.L."/>
            <person name="Venter E."/>
            <person name="Venter J.C."/>
            <person name="Vicario S."/>
            <person name="Vieira F.G."/>
            <person name="Vilella A.J."/>
            <person name="Villasante A."/>
            <person name="Walenz B."/>
            <person name="Wang J."/>
            <person name="Wasserman M."/>
            <person name="Watts T."/>
            <person name="Wilson D."/>
            <person name="Wilson R.K."/>
            <person name="Wing R.A."/>
            <person name="Wolfner M.F."/>
            <person name="Wong A."/>
            <person name="Wong G.K."/>
            <person name="Wu C.I."/>
            <person name="Wu G."/>
            <person name="Yamamoto D."/>
            <person name="Yang H.P."/>
            <person name="Yang S.P."/>
            <person name="Yorke J.A."/>
            <person name="Yoshida K."/>
            <person name="Zdobnov E."/>
            <person name="Zhang P."/>
            <person name="Zhang Y."/>
            <person name="Zimin A.V."/>
            <person name="Baldwin J."/>
            <person name="Abdouelleil A."/>
            <person name="Abdulkadir J."/>
            <person name="Abebe A."/>
            <person name="Abera B."/>
            <person name="Abreu J."/>
            <person name="Acer S.C."/>
            <person name="Aftuck L."/>
            <person name="Alexander A."/>
            <person name="An P."/>
            <person name="Anderson E."/>
            <person name="Anderson S."/>
            <person name="Arachi H."/>
            <person name="Azer M."/>
            <person name="Bachantsang P."/>
            <person name="Barry A."/>
            <person name="Bayul T."/>
            <person name="Berlin A."/>
            <person name="Bessette D."/>
            <person name="Bloom T."/>
            <person name="Blye J."/>
            <person name="Boguslavskiy L."/>
            <person name="Bonnet C."/>
            <person name="Boukhgalter B."/>
            <person name="Bourzgui I."/>
            <person name="Brown A."/>
            <person name="Cahill P."/>
            <person name="Channer S."/>
            <person name="Cheshatsang Y."/>
            <person name="Chuda L."/>
            <person name="Citroen M."/>
            <person name="Collymore A."/>
            <person name="Cooke P."/>
            <person name="Costello M."/>
            <person name="D'Aco K."/>
            <person name="Daza R."/>
            <person name="De Haan G."/>
            <person name="DeGray S."/>
            <person name="DeMaso C."/>
            <person name="Dhargay N."/>
            <person name="Dooley K."/>
            <person name="Dooley E."/>
            <person name="Doricent M."/>
            <person name="Dorje P."/>
            <person name="Dorjee K."/>
            <person name="Dupes A."/>
            <person name="Elong R."/>
            <person name="Falk J."/>
            <person name="Farina A."/>
            <person name="Faro S."/>
            <person name="Ferguson D."/>
            <person name="Fisher S."/>
            <person name="Foley C.D."/>
            <person name="Franke A."/>
            <person name="Friedrich D."/>
            <person name="Gadbois L."/>
            <person name="Gearin G."/>
            <person name="Gearin C.R."/>
            <person name="Giannoukos G."/>
            <person name="Goode T."/>
            <person name="Graham J."/>
            <person name="Grandbois E."/>
            <person name="Grewal S."/>
            <person name="Gyaltsen K."/>
            <person name="Hafez N."/>
            <person name="Hagos B."/>
            <person name="Hall J."/>
            <person name="Henson C."/>
            <person name="Hollinger A."/>
            <person name="Honan T."/>
            <person name="Huard M.D."/>
            <person name="Hughes L."/>
            <person name="Hurhula B."/>
            <person name="Husby M.E."/>
            <person name="Kamat A."/>
            <person name="Kanga B."/>
            <person name="Kashin S."/>
            <person name="Khazanovich D."/>
            <person name="Kisner P."/>
            <person name="Lance K."/>
            <person name="Lara M."/>
            <person name="Lee W."/>
            <person name="Lennon N."/>
            <person name="Letendre F."/>
            <person name="LeVine R."/>
            <person name="Lipovsky A."/>
            <person name="Liu X."/>
            <person name="Liu J."/>
            <person name="Liu S."/>
            <person name="Lokyitsang T."/>
            <person name="Lokyitsang Y."/>
            <person name="Lubonja R."/>
            <person name="Lui A."/>
            <person name="MacDonald P."/>
            <person name="Magnisalis V."/>
            <person name="Maru K."/>
            <person name="Matthews C."/>
            <person name="McCusker W."/>
            <person name="McDonough S."/>
            <person name="Mehta T."/>
            <person name="Meldrim J."/>
            <person name="Meneus L."/>
            <person name="Mihai O."/>
            <person name="Mihalev A."/>
            <person name="Mihova T."/>
            <person name="Mittelman R."/>
            <person name="Mlenga V."/>
            <person name="Montmayeur A."/>
            <person name="Mulrain L."/>
            <person name="Navidi A."/>
            <person name="Naylor J."/>
            <person name="Negash T."/>
            <person name="Nguyen T."/>
            <person name="Nguyen N."/>
            <person name="Nicol R."/>
            <person name="Norbu C."/>
            <person name="Norbu N."/>
            <person name="Novod N."/>
            <person name="O'Neill B."/>
            <person name="Osman S."/>
            <person name="Markiewicz E."/>
            <person name="Oyono O.L."/>
            <person name="Patti C."/>
            <person name="Phunkhang P."/>
            <person name="Pierre F."/>
            <person name="Priest M."/>
            <person name="Raghuraman S."/>
            <person name="Rege F."/>
            <person name="Reyes R."/>
            <person name="Rise C."/>
            <person name="Rogov P."/>
            <person name="Ross K."/>
            <person name="Ryan E."/>
            <person name="Settipalli S."/>
            <person name="Shea T."/>
            <person name="Sherpa N."/>
            <person name="Shi L."/>
            <person name="Shih D."/>
            <person name="Sparrow T."/>
            <person name="Spaulding J."/>
            <person name="Stalker J."/>
            <person name="Stange-Thomann N."/>
            <person name="Stavropoulos S."/>
            <person name="Stone C."/>
            <person name="Strader C."/>
            <person name="Tesfaye S."/>
            <person name="Thomson T."/>
            <person name="Thoulutsang Y."/>
            <person name="Thoulutsang D."/>
            <person name="Topham K."/>
            <person name="Topping I."/>
            <person name="Tsamla T."/>
            <person name="Vassiliev H."/>
            <person name="Vo A."/>
            <person name="Wangchuk T."/>
            <person name="Wangdi T."/>
            <person name="Weiand M."/>
            <person name="Wilkinson J."/>
            <person name="Wilson A."/>
            <person name="Yadav S."/>
            <person name="Young G."/>
            <person name="Yu Q."/>
            <person name="Zembek L."/>
            <person name="Zhong D."/>
            <person name="Zimmer A."/>
            <person name="Zwirko Z."/>
            <person name="Jaffe D.B."/>
            <person name="Alvarez P."/>
            <person name="Brockman W."/>
            <person name="Butler J."/>
            <person name="Chin C."/>
            <person name="Gnerre S."/>
            <person name="Grabherr M."/>
            <person name="Kleber M."/>
            <person name="Mauceli E."/>
            <person name="MacCallum I."/>
        </authorList>
    </citation>
    <scope>NUCLEOTIDE SEQUENCE [LARGE SCALE GENOMIC DNA]</scope>
    <source>
        <strain evidence="4">Tucson 15287-2541.00</strain>
    </source>
</reference>
<accession>B4J501</accession>
<protein>
    <submittedName>
        <fullName evidence="3">GH20311</fullName>
    </submittedName>
</protein>
<dbReference type="OrthoDB" id="535945at2759"/>
<dbReference type="InParanoid" id="B4J501"/>
<gene>
    <name evidence="3" type="primary">Dgri\GH20311</name>
    <name evidence="3" type="ORF">Dgri_GH20311</name>
</gene>
<evidence type="ECO:0000313" key="4">
    <source>
        <dbReference type="Proteomes" id="UP000001070"/>
    </source>
</evidence>